<dbReference type="EC" id="2.7.7.49" evidence="1"/>
<keyword evidence="4" id="KW-1185">Reference proteome</keyword>
<dbReference type="Proteomes" id="UP001159363">
    <property type="component" value="Chromosome 11"/>
</dbReference>
<dbReference type="InterPro" id="IPR050951">
    <property type="entry name" value="Retrovirus_Pol_polyprotein"/>
</dbReference>
<organism evidence="3 4">
    <name type="scientific">Dryococelus australis</name>
    <dbReference type="NCBI Taxonomy" id="614101"/>
    <lineage>
        <taxon>Eukaryota</taxon>
        <taxon>Metazoa</taxon>
        <taxon>Ecdysozoa</taxon>
        <taxon>Arthropoda</taxon>
        <taxon>Hexapoda</taxon>
        <taxon>Insecta</taxon>
        <taxon>Pterygota</taxon>
        <taxon>Neoptera</taxon>
        <taxon>Polyneoptera</taxon>
        <taxon>Phasmatodea</taxon>
        <taxon>Verophasmatodea</taxon>
        <taxon>Anareolatae</taxon>
        <taxon>Phasmatidae</taxon>
        <taxon>Eurycanthinae</taxon>
        <taxon>Dryococelus</taxon>
    </lineage>
</organism>
<reference evidence="3 4" key="1">
    <citation type="submission" date="2023-02" db="EMBL/GenBank/DDBJ databases">
        <title>LHISI_Scaffold_Assembly.</title>
        <authorList>
            <person name="Stuart O.P."/>
            <person name="Cleave R."/>
            <person name="Magrath M.J.L."/>
            <person name="Mikheyev A.S."/>
        </authorList>
    </citation>
    <scope>NUCLEOTIDE SEQUENCE [LARGE SCALE GENOMIC DNA]</scope>
    <source>
        <strain evidence="3">Daus_M_001</strain>
        <tissue evidence="3">Leg muscle</tissue>
    </source>
</reference>
<dbReference type="SUPFAM" id="SSF53098">
    <property type="entry name" value="Ribonuclease H-like"/>
    <property type="match status" value="1"/>
</dbReference>
<proteinExistence type="predicted"/>
<dbReference type="InterPro" id="IPR012337">
    <property type="entry name" value="RNaseH-like_sf"/>
</dbReference>
<sequence length="216" mass="24882">MQLYDATIEQISIPTSNVLNELHRTHVGTTKMKQLARLYVYWKKIDSDIEHLVRSYSECVAIKNSPAKAPRHPWEEPEHNWQQIHIDYAGPYQDHHSLVVVNAKSKWAEIVPCSSAPTSKSSIQILKYIFSRNEFPEVMVSDCAMIFTSIFRKFCAAGHSATNSLAERNVQMLKYRLATMSNQSIPIRQKVREILFRYQATPLSEGKSPAEQYLNR</sequence>
<feature type="domain" description="Integrase zinc-binding" evidence="2">
    <location>
        <begin position="17"/>
        <end position="64"/>
    </location>
</feature>
<dbReference type="Gene3D" id="3.30.420.10">
    <property type="entry name" value="Ribonuclease H-like superfamily/Ribonuclease H"/>
    <property type="match status" value="1"/>
</dbReference>
<dbReference type="InterPro" id="IPR041588">
    <property type="entry name" value="Integrase_H2C2"/>
</dbReference>
<protein>
    <recommendedName>
        <fullName evidence="1">RNA-directed DNA polymerase</fullName>
        <ecNumber evidence="1">2.7.7.49</ecNumber>
    </recommendedName>
</protein>
<dbReference type="PANTHER" id="PTHR37984">
    <property type="entry name" value="PROTEIN CBG26694"/>
    <property type="match status" value="1"/>
</dbReference>
<accession>A0ABQ9GHM9</accession>
<evidence type="ECO:0000256" key="1">
    <source>
        <dbReference type="ARBA" id="ARBA00012493"/>
    </source>
</evidence>
<dbReference type="InterPro" id="IPR036397">
    <property type="entry name" value="RNaseH_sf"/>
</dbReference>
<evidence type="ECO:0000313" key="3">
    <source>
        <dbReference type="EMBL" id="KAJ8871531.1"/>
    </source>
</evidence>
<dbReference type="Gene3D" id="1.10.340.70">
    <property type="match status" value="1"/>
</dbReference>
<dbReference type="EMBL" id="JARBHB010000012">
    <property type="protein sequence ID" value="KAJ8871531.1"/>
    <property type="molecule type" value="Genomic_DNA"/>
</dbReference>
<evidence type="ECO:0000259" key="2">
    <source>
        <dbReference type="Pfam" id="PF17921"/>
    </source>
</evidence>
<evidence type="ECO:0000313" key="4">
    <source>
        <dbReference type="Proteomes" id="UP001159363"/>
    </source>
</evidence>
<comment type="caution">
    <text evidence="3">The sequence shown here is derived from an EMBL/GenBank/DDBJ whole genome shotgun (WGS) entry which is preliminary data.</text>
</comment>
<dbReference type="PANTHER" id="PTHR37984:SF5">
    <property type="entry name" value="PROTEIN NYNRIN-LIKE"/>
    <property type="match status" value="1"/>
</dbReference>
<dbReference type="Pfam" id="PF17921">
    <property type="entry name" value="Integrase_H2C2"/>
    <property type="match status" value="1"/>
</dbReference>
<gene>
    <name evidence="3" type="ORF">PR048_027853</name>
</gene>
<name>A0ABQ9GHM9_9NEOP</name>